<keyword evidence="3" id="KW-1185">Reference proteome</keyword>
<sequence>MPYVADPGEVEFRPCGRFSVKLIVSQIEVRMNGSDRRSINSKGGMNGRSTNSETANSSVSQQLQEIYAKLQKLDDLEKLSKDLLGKLLQLAHRIDVVSAENLLKWGI</sequence>
<comment type="caution">
    <text evidence="2">The sequence shown here is derived from an EMBL/GenBank/DDBJ whole genome shotgun (WGS) entry which is preliminary data.</text>
</comment>
<reference evidence="2 3" key="1">
    <citation type="submission" date="2024-05" db="EMBL/GenBank/DDBJ databases">
        <title>Culex pipiens pipiens assembly and annotation.</title>
        <authorList>
            <person name="Alout H."/>
            <person name="Durand T."/>
        </authorList>
    </citation>
    <scope>NUCLEOTIDE SEQUENCE [LARGE SCALE GENOMIC DNA]</scope>
    <source>
        <strain evidence="2">HA-2024</strain>
        <tissue evidence="2">Whole body</tissue>
    </source>
</reference>
<accession>A0ABD1CQE2</accession>
<dbReference type="AlphaFoldDB" id="A0ABD1CQE2"/>
<protein>
    <submittedName>
        <fullName evidence="2">Uncharacterized protein</fullName>
    </submittedName>
</protein>
<dbReference type="Proteomes" id="UP001562425">
    <property type="component" value="Unassembled WGS sequence"/>
</dbReference>
<evidence type="ECO:0000313" key="3">
    <source>
        <dbReference type="Proteomes" id="UP001562425"/>
    </source>
</evidence>
<organism evidence="2 3">
    <name type="scientific">Culex pipiens pipiens</name>
    <name type="common">Northern house mosquito</name>
    <dbReference type="NCBI Taxonomy" id="38569"/>
    <lineage>
        <taxon>Eukaryota</taxon>
        <taxon>Metazoa</taxon>
        <taxon>Ecdysozoa</taxon>
        <taxon>Arthropoda</taxon>
        <taxon>Hexapoda</taxon>
        <taxon>Insecta</taxon>
        <taxon>Pterygota</taxon>
        <taxon>Neoptera</taxon>
        <taxon>Endopterygota</taxon>
        <taxon>Diptera</taxon>
        <taxon>Nematocera</taxon>
        <taxon>Culicoidea</taxon>
        <taxon>Culicidae</taxon>
        <taxon>Culicinae</taxon>
        <taxon>Culicini</taxon>
        <taxon>Culex</taxon>
        <taxon>Culex</taxon>
    </lineage>
</organism>
<evidence type="ECO:0000256" key="1">
    <source>
        <dbReference type="SAM" id="MobiDB-lite"/>
    </source>
</evidence>
<gene>
    <name evidence="2" type="ORF">pipiens_015470</name>
</gene>
<feature type="region of interest" description="Disordered" evidence="1">
    <location>
        <begin position="34"/>
        <end position="58"/>
    </location>
</feature>
<proteinExistence type="predicted"/>
<feature type="compositionally biased region" description="Polar residues" evidence="1">
    <location>
        <begin position="40"/>
        <end position="58"/>
    </location>
</feature>
<evidence type="ECO:0000313" key="2">
    <source>
        <dbReference type="EMBL" id="KAL1378621.1"/>
    </source>
</evidence>
<dbReference type="EMBL" id="JBEHCU010010203">
    <property type="protein sequence ID" value="KAL1378621.1"/>
    <property type="molecule type" value="Genomic_DNA"/>
</dbReference>
<name>A0ABD1CQE2_CULPP</name>